<gene>
    <name evidence="3" type="ORF">B0H65DRAFT_127197</name>
</gene>
<dbReference type="AlphaFoldDB" id="A0AAE0JL44"/>
<protein>
    <submittedName>
        <fullName evidence="3">Uncharacterized protein</fullName>
    </submittedName>
</protein>
<proteinExistence type="predicted"/>
<keyword evidence="2" id="KW-0812">Transmembrane</keyword>
<keyword evidence="2" id="KW-0472">Membrane</keyword>
<evidence type="ECO:0000256" key="2">
    <source>
        <dbReference type="SAM" id="Phobius"/>
    </source>
</evidence>
<dbReference type="GeneID" id="87857914"/>
<keyword evidence="2" id="KW-1133">Transmembrane helix</keyword>
<keyword evidence="4" id="KW-1185">Reference proteome</keyword>
<sequence length="190" mass="21386">MDPSWTRHVGRRARRDPAAETLSGHVDGSRACRHHFRCRACDDCEGWGMLCPILASHFICASHGYGGMGMVWMVDGVVPEVIIVVQPAPRCSFNVFGLSLLFACSFSPPAAILFLSLSFIRFIFPKVELTPSQRGRVRRQPFSTFVTDHRDKTPTSKKWTPNTTEKERKTKDTDQGWIHDILQCASQPIP</sequence>
<dbReference type="Proteomes" id="UP001278500">
    <property type="component" value="Unassembled WGS sequence"/>
</dbReference>
<evidence type="ECO:0000313" key="3">
    <source>
        <dbReference type="EMBL" id="KAK3351615.1"/>
    </source>
</evidence>
<organism evidence="3 4">
    <name type="scientific">Neurospora tetraspora</name>
    <dbReference type="NCBI Taxonomy" id="94610"/>
    <lineage>
        <taxon>Eukaryota</taxon>
        <taxon>Fungi</taxon>
        <taxon>Dikarya</taxon>
        <taxon>Ascomycota</taxon>
        <taxon>Pezizomycotina</taxon>
        <taxon>Sordariomycetes</taxon>
        <taxon>Sordariomycetidae</taxon>
        <taxon>Sordariales</taxon>
        <taxon>Sordariaceae</taxon>
        <taxon>Neurospora</taxon>
    </lineage>
</organism>
<dbReference type="EMBL" id="JAUEPP010000002">
    <property type="protein sequence ID" value="KAK3351615.1"/>
    <property type="molecule type" value="Genomic_DNA"/>
</dbReference>
<name>A0AAE0JL44_9PEZI</name>
<feature type="transmembrane region" description="Helical" evidence="2">
    <location>
        <begin position="95"/>
        <end position="124"/>
    </location>
</feature>
<dbReference type="RefSeq" id="XP_062684910.1">
    <property type="nucleotide sequence ID" value="XM_062820760.1"/>
</dbReference>
<evidence type="ECO:0000256" key="1">
    <source>
        <dbReference type="SAM" id="MobiDB-lite"/>
    </source>
</evidence>
<comment type="caution">
    <text evidence="3">The sequence shown here is derived from an EMBL/GenBank/DDBJ whole genome shotgun (WGS) entry which is preliminary data.</text>
</comment>
<accession>A0AAE0JL44</accession>
<feature type="region of interest" description="Disordered" evidence="1">
    <location>
        <begin position="149"/>
        <end position="173"/>
    </location>
</feature>
<reference evidence="3" key="1">
    <citation type="journal article" date="2023" name="Mol. Phylogenet. Evol.">
        <title>Genome-scale phylogeny and comparative genomics of the fungal order Sordariales.</title>
        <authorList>
            <person name="Hensen N."/>
            <person name="Bonometti L."/>
            <person name="Westerberg I."/>
            <person name="Brannstrom I.O."/>
            <person name="Guillou S."/>
            <person name="Cros-Aarteil S."/>
            <person name="Calhoun S."/>
            <person name="Haridas S."/>
            <person name="Kuo A."/>
            <person name="Mondo S."/>
            <person name="Pangilinan J."/>
            <person name="Riley R."/>
            <person name="LaButti K."/>
            <person name="Andreopoulos B."/>
            <person name="Lipzen A."/>
            <person name="Chen C."/>
            <person name="Yan M."/>
            <person name="Daum C."/>
            <person name="Ng V."/>
            <person name="Clum A."/>
            <person name="Steindorff A."/>
            <person name="Ohm R.A."/>
            <person name="Martin F."/>
            <person name="Silar P."/>
            <person name="Natvig D.O."/>
            <person name="Lalanne C."/>
            <person name="Gautier V."/>
            <person name="Ament-Velasquez S.L."/>
            <person name="Kruys A."/>
            <person name="Hutchinson M.I."/>
            <person name="Powell A.J."/>
            <person name="Barry K."/>
            <person name="Miller A.N."/>
            <person name="Grigoriev I.V."/>
            <person name="Debuchy R."/>
            <person name="Gladieux P."/>
            <person name="Hiltunen Thoren M."/>
            <person name="Johannesson H."/>
        </authorList>
    </citation>
    <scope>NUCLEOTIDE SEQUENCE</scope>
    <source>
        <strain evidence="3">CBS 560.94</strain>
    </source>
</reference>
<feature type="compositionally biased region" description="Basic and acidic residues" evidence="1">
    <location>
        <begin position="164"/>
        <end position="173"/>
    </location>
</feature>
<evidence type="ECO:0000313" key="4">
    <source>
        <dbReference type="Proteomes" id="UP001278500"/>
    </source>
</evidence>
<feature type="region of interest" description="Disordered" evidence="1">
    <location>
        <begin position="1"/>
        <end position="24"/>
    </location>
</feature>
<reference evidence="3" key="2">
    <citation type="submission" date="2023-06" db="EMBL/GenBank/DDBJ databases">
        <authorList>
            <consortium name="Lawrence Berkeley National Laboratory"/>
            <person name="Haridas S."/>
            <person name="Hensen N."/>
            <person name="Bonometti L."/>
            <person name="Westerberg I."/>
            <person name="Brannstrom I.O."/>
            <person name="Guillou S."/>
            <person name="Cros-Aarteil S."/>
            <person name="Calhoun S."/>
            <person name="Kuo A."/>
            <person name="Mondo S."/>
            <person name="Pangilinan J."/>
            <person name="Riley R."/>
            <person name="Labutti K."/>
            <person name="Andreopoulos B."/>
            <person name="Lipzen A."/>
            <person name="Chen C."/>
            <person name="Yanf M."/>
            <person name="Daum C."/>
            <person name="Ng V."/>
            <person name="Clum A."/>
            <person name="Steindorff A."/>
            <person name="Ohm R."/>
            <person name="Martin F."/>
            <person name="Silar P."/>
            <person name="Natvig D."/>
            <person name="Lalanne C."/>
            <person name="Gautier V."/>
            <person name="Ament-Velasquez S.L."/>
            <person name="Kruys A."/>
            <person name="Hutchinson M.I."/>
            <person name="Powell A.J."/>
            <person name="Barry K."/>
            <person name="Miller A.N."/>
            <person name="Grigoriev I.V."/>
            <person name="Debuchy R."/>
            <person name="Gladieux P."/>
            <person name="Thoren M.H."/>
            <person name="Johannesson H."/>
        </authorList>
    </citation>
    <scope>NUCLEOTIDE SEQUENCE</scope>
    <source>
        <strain evidence="3">CBS 560.94</strain>
    </source>
</reference>